<sequence>MQQQKQLRIKDIDKQVIKISLIETPGSILFGVGLYSKFVGADTPILPFLQDQAIVNSIIVIGAAIMLWGTYKILMLKLEKSRLQKAARG</sequence>
<dbReference type="EMBL" id="FNXF01000006">
    <property type="protein sequence ID" value="SEH88176.1"/>
    <property type="molecule type" value="Genomic_DNA"/>
</dbReference>
<keyword evidence="1" id="KW-0812">Transmembrane</keyword>
<dbReference type="STRING" id="173990.SAMN05660691_01924"/>
<protein>
    <submittedName>
        <fullName evidence="2">Uncharacterized protein</fullName>
    </submittedName>
</protein>
<dbReference type="OrthoDB" id="6401613at2"/>
<accession>A0A1H6LI14</accession>
<name>A0A1H6LI14_9GAMM</name>
<evidence type="ECO:0000256" key="1">
    <source>
        <dbReference type="SAM" id="Phobius"/>
    </source>
</evidence>
<organism evidence="2 3">
    <name type="scientific">Rheinheimera pacifica</name>
    <dbReference type="NCBI Taxonomy" id="173990"/>
    <lineage>
        <taxon>Bacteria</taxon>
        <taxon>Pseudomonadati</taxon>
        <taxon>Pseudomonadota</taxon>
        <taxon>Gammaproteobacteria</taxon>
        <taxon>Chromatiales</taxon>
        <taxon>Chromatiaceae</taxon>
        <taxon>Rheinheimera</taxon>
    </lineage>
</organism>
<gene>
    <name evidence="2" type="ORF">SAMN05660691_01924</name>
</gene>
<feature type="transmembrane region" description="Helical" evidence="1">
    <location>
        <begin position="21"/>
        <end position="41"/>
    </location>
</feature>
<dbReference type="RefSeq" id="WP_092792733.1">
    <property type="nucleotide sequence ID" value="NZ_FNXF01000006.1"/>
</dbReference>
<keyword evidence="1" id="KW-1133">Transmembrane helix</keyword>
<evidence type="ECO:0000313" key="2">
    <source>
        <dbReference type="EMBL" id="SEH88176.1"/>
    </source>
</evidence>
<keyword evidence="1" id="KW-0472">Membrane</keyword>
<dbReference type="AlphaFoldDB" id="A0A1H6LI14"/>
<evidence type="ECO:0000313" key="3">
    <source>
        <dbReference type="Proteomes" id="UP000199371"/>
    </source>
</evidence>
<reference evidence="3" key="1">
    <citation type="submission" date="2016-10" db="EMBL/GenBank/DDBJ databases">
        <authorList>
            <person name="Varghese N."/>
            <person name="Submissions S."/>
        </authorList>
    </citation>
    <scope>NUCLEOTIDE SEQUENCE [LARGE SCALE GENOMIC DNA]</scope>
    <source>
        <strain evidence="3">DSM 17616</strain>
    </source>
</reference>
<keyword evidence="3" id="KW-1185">Reference proteome</keyword>
<proteinExistence type="predicted"/>
<feature type="transmembrane region" description="Helical" evidence="1">
    <location>
        <begin position="53"/>
        <end position="74"/>
    </location>
</feature>
<dbReference type="Proteomes" id="UP000199371">
    <property type="component" value="Unassembled WGS sequence"/>
</dbReference>